<evidence type="ECO:0000313" key="6">
    <source>
        <dbReference type="Proteomes" id="UP001203761"/>
    </source>
</evidence>
<comment type="caution">
    <text evidence="5">The sequence shown here is derived from an EMBL/GenBank/DDBJ whole genome shotgun (WGS) entry which is preliminary data.</text>
</comment>
<dbReference type="Gene3D" id="3.40.50.720">
    <property type="entry name" value="NAD(P)-binding Rossmann-like Domain"/>
    <property type="match status" value="1"/>
</dbReference>
<evidence type="ECO:0000256" key="2">
    <source>
        <dbReference type="ARBA" id="ARBA00023002"/>
    </source>
</evidence>
<feature type="domain" description="Ketoreductase" evidence="4">
    <location>
        <begin position="11"/>
        <end position="215"/>
    </location>
</feature>
<name>A0ABT0QXK9_9MICO</name>
<evidence type="ECO:0000256" key="1">
    <source>
        <dbReference type="ARBA" id="ARBA00006484"/>
    </source>
</evidence>
<dbReference type="PROSITE" id="PS00061">
    <property type="entry name" value="ADH_SHORT"/>
    <property type="match status" value="1"/>
</dbReference>
<dbReference type="NCBIfam" id="NF006073">
    <property type="entry name" value="PRK08219.1"/>
    <property type="match status" value="1"/>
</dbReference>
<dbReference type="Proteomes" id="UP001203761">
    <property type="component" value="Unassembled WGS sequence"/>
</dbReference>
<dbReference type="SMART" id="SM00822">
    <property type="entry name" value="PKS_KR"/>
    <property type="match status" value="1"/>
</dbReference>
<dbReference type="PRINTS" id="PR00081">
    <property type="entry name" value="GDHRDH"/>
</dbReference>
<dbReference type="PRINTS" id="PR00080">
    <property type="entry name" value="SDRFAMILY"/>
</dbReference>
<reference evidence="5" key="1">
    <citation type="submission" date="2022-02" db="EMBL/GenBank/DDBJ databases">
        <authorList>
            <person name="Lee M."/>
            <person name="Kim S.-J."/>
            <person name="Jung M.-Y."/>
        </authorList>
    </citation>
    <scope>NUCLEOTIDE SEQUENCE</scope>
    <source>
        <strain evidence="5">JHP9</strain>
    </source>
</reference>
<dbReference type="PANTHER" id="PTHR44196:SF1">
    <property type="entry name" value="DEHYDROGENASE_REDUCTASE SDR FAMILY MEMBER 7B"/>
    <property type="match status" value="1"/>
</dbReference>
<keyword evidence="2" id="KW-0560">Oxidoreductase</keyword>
<dbReference type="InterPro" id="IPR057326">
    <property type="entry name" value="KR_dom"/>
</dbReference>
<dbReference type="Pfam" id="PF00106">
    <property type="entry name" value="adh_short"/>
    <property type="match status" value="1"/>
</dbReference>
<accession>A0ABT0QXK9</accession>
<gene>
    <name evidence="5" type="ORF">Bequi_03125</name>
</gene>
<dbReference type="InterPro" id="IPR020904">
    <property type="entry name" value="Sc_DH/Rdtase_CS"/>
</dbReference>
<proteinExistence type="inferred from homology"/>
<organism evidence="5 6">
    <name type="scientific">Brachybacterium equifaecis</name>
    <dbReference type="NCBI Taxonomy" id="2910770"/>
    <lineage>
        <taxon>Bacteria</taxon>
        <taxon>Bacillati</taxon>
        <taxon>Actinomycetota</taxon>
        <taxon>Actinomycetes</taxon>
        <taxon>Micrococcales</taxon>
        <taxon>Dermabacteraceae</taxon>
        <taxon>Brachybacterium</taxon>
    </lineage>
</organism>
<dbReference type="InterPro" id="IPR002347">
    <property type="entry name" value="SDR_fam"/>
</dbReference>
<dbReference type="InterPro" id="IPR036291">
    <property type="entry name" value="NAD(P)-bd_dom_sf"/>
</dbReference>
<dbReference type="RefSeq" id="WP_249736486.1">
    <property type="nucleotide sequence ID" value="NZ_JAKNCJ010000001.1"/>
</dbReference>
<sequence length="236" mass="24622">MADTNSAAPRPTALITGASRGIGLAIAEELAPDHRLLLGGRGREQLRELAARFPSAQAFSADLTDPRSVAAAVDSLDLPGGLDALVHSAGILVSGTVAELSAADWTRSLATNVVAVADLTRQLLPELRRAGGTIVTINSGSGFTSGAGGGAYSASKFALRALTDALREEEREHGVRVSSVHPGRVDTDMQHELRAYEDGDYEAENYLRPQSVATAVGLAVRASDDASLDVISVRPR</sequence>
<dbReference type="SUPFAM" id="SSF51735">
    <property type="entry name" value="NAD(P)-binding Rossmann-fold domains"/>
    <property type="match status" value="1"/>
</dbReference>
<protein>
    <submittedName>
        <fullName evidence="5">SDR family oxidoreductase</fullName>
    </submittedName>
</protein>
<evidence type="ECO:0000256" key="3">
    <source>
        <dbReference type="RuleBase" id="RU000363"/>
    </source>
</evidence>
<evidence type="ECO:0000259" key="4">
    <source>
        <dbReference type="SMART" id="SM00822"/>
    </source>
</evidence>
<comment type="similarity">
    <text evidence="1 3">Belongs to the short-chain dehydrogenases/reductases (SDR) family.</text>
</comment>
<dbReference type="PANTHER" id="PTHR44196">
    <property type="entry name" value="DEHYDROGENASE/REDUCTASE SDR FAMILY MEMBER 7B"/>
    <property type="match status" value="1"/>
</dbReference>
<keyword evidence="6" id="KW-1185">Reference proteome</keyword>
<dbReference type="EMBL" id="JAKNCJ010000001">
    <property type="protein sequence ID" value="MCL6422384.1"/>
    <property type="molecule type" value="Genomic_DNA"/>
</dbReference>
<evidence type="ECO:0000313" key="5">
    <source>
        <dbReference type="EMBL" id="MCL6422384.1"/>
    </source>
</evidence>